<dbReference type="RefSeq" id="XP_030370129.1">
    <property type="nucleotide sequence ID" value="XM_030514269.1"/>
</dbReference>
<dbReference type="GO" id="GO:0008239">
    <property type="term" value="F:dipeptidyl-peptidase activity"/>
    <property type="evidence" value="ECO:0007669"/>
    <property type="project" value="TreeGrafter"/>
</dbReference>
<dbReference type="Pfam" id="PF00930">
    <property type="entry name" value="DPPIV_N"/>
    <property type="match status" value="1"/>
</dbReference>
<dbReference type="GO" id="GO:0006508">
    <property type="term" value="P:proteolysis"/>
    <property type="evidence" value="ECO:0007669"/>
    <property type="project" value="UniProtKB-KW"/>
</dbReference>
<dbReference type="PROSITE" id="PS00708">
    <property type="entry name" value="PRO_ENDOPEP_SER"/>
    <property type="match status" value="1"/>
</dbReference>
<keyword evidence="11" id="KW-1185">Reference proteome</keyword>
<comment type="similarity">
    <text evidence="3">Belongs to the peptidase S9B family. DPPIV subfamily.</text>
</comment>
<evidence type="ECO:0000313" key="12">
    <source>
        <dbReference type="RefSeq" id="XP_030370129.1"/>
    </source>
</evidence>
<dbReference type="Gene3D" id="2.140.10.30">
    <property type="entry name" value="Dipeptidylpeptidase IV, N-terminal domain"/>
    <property type="match status" value="1"/>
</dbReference>
<evidence type="ECO:0000313" key="11">
    <source>
        <dbReference type="Proteomes" id="UP000504634"/>
    </source>
</evidence>
<evidence type="ECO:0000259" key="10">
    <source>
        <dbReference type="Pfam" id="PF00930"/>
    </source>
</evidence>
<feature type="signal peptide" evidence="8">
    <location>
        <begin position="1"/>
        <end position="22"/>
    </location>
</feature>
<evidence type="ECO:0000256" key="8">
    <source>
        <dbReference type="SAM" id="SignalP"/>
    </source>
</evidence>
<keyword evidence="4" id="KW-0645">Protease</keyword>
<gene>
    <name evidence="12" type="primary">LOC115620836</name>
</gene>
<dbReference type="InterPro" id="IPR050278">
    <property type="entry name" value="Serine_Prot_S9B/DPPIV"/>
</dbReference>
<evidence type="ECO:0000256" key="5">
    <source>
        <dbReference type="ARBA" id="ARBA00022801"/>
    </source>
</evidence>
<dbReference type="InterPro" id="IPR029058">
    <property type="entry name" value="AB_hydrolase_fold"/>
</dbReference>
<dbReference type="InterPro" id="IPR002469">
    <property type="entry name" value="Peptidase_S9B_N"/>
</dbReference>
<keyword evidence="8" id="KW-0732">Signal</keyword>
<dbReference type="AlphaFoldDB" id="A0A6J2T291"/>
<keyword evidence="5" id="KW-0378">Hydrolase</keyword>
<evidence type="ECO:0000256" key="7">
    <source>
        <dbReference type="ARBA" id="ARBA00072929"/>
    </source>
</evidence>
<evidence type="ECO:0000256" key="6">
    <source>
        <dbReference type="ARBA" id="ARBA00023180"/>
    </source>
</evidence>
<dbReference type="GeneID" id="115620836"/>
<dbReference type="GO" id="GO:0031258">
    <property type="term" value="C:lamellipodium membrane"/>
    <property type="evidence" value="ECO:0007669"/>
    <property type="project" value="UniProtKB-SubCell"/>
</dbReference>
<accession>A0A6J2T291</accession>
<dbReference type="OrthoDB" id="16520at2759"/>
<dbReference type="SUPFAM" id="SSF53474">
    <property type="entry name" value="alpha/beta-Hydrolases"/>
    <property type="match status" value="1"/>
</dbReference>
<dbReference type="Proteomes" id="UP000504634">
    <property type="component" value="Unplaced"/>
</dbReference>
<feature type="chain" id="PRO_5026973308" description="Venom dipeptidyl peptidase 4" evidence="8">
    <location>
        <begin position="23"/>
        <end position="725"/>
    </location>
</feature>
<dbReference type="InterPro" id="IPR001375">
    <property type="entry name" value="Peptidase_S9_cat"/>
</dbReference>
<sequence length="725" mass="83047">MAVQLSIFGLTICLLFNGLIEGRTIDKYEHRIPWKLEELHVGLRSVEDFWLPDNKYLYSVNNTIKVYDASTGKIIEDLSNNNNTIKVYDASTGKIIEDLSKEQLINLSLRIGAHKQYYEGNAHWMGSTKECDMKQYSWLPVKNLWLYTKDNDIYLKYANGLPVKITRPDTFKKGDKIVSLQPSKSDTKLAVYTANISKVKTHKWYEYGRLDKPNDQYAEEKSIPYTKVGGAMPSFGLYILDLESPHLDAISLKPPVDVVGADFYLRNPTWLNETHLLVVYENRRQNVATMQLCSTKGQCRELRRFEEPSGWITALGFNPLLQPICTSNGKTCFFVYWSGNWEQIWRLDIETGQQIAYNMGNFSVLSIYGYDEANDKIYYLATLPNDPAANHIFSNEYCLSCNVQDKDPHLDCQYARALFSKDFTYYALTCQGPNVPFVKIVRTEDNTVVYDVELNKEHRNQMAKHLQPIIKYNSVILADGSSGFAKILLPPNFDESKKYPLLFEVYGGPTTVLVTKKHDIDFGHYLTTNYDVIYVSIDGRGTENKGKAFHFSVNNHLGDYEVEDQLFAARWLQNSSFIDNNRTGIWGHSYGGYMVTKVIEADNDLVFKCGAAGAPVINWALYDNVYTEQYMGIPSTAEREEAYKKSSALNNLENIGTHDFLLMHGSADDNVHLEHSYVLAKKLQDMNIPFEEMIYVDQNHGLSNHKYIMMERFFKNCLNLESNGL</sequence>
<feature type="domain" description="Peptidase S9 prolyl oligopeptidase catalytic" evidence="9">
    <location>
        <begin position="524"/>
        <end position="718"/>
    </location>
</feature>
<proteinExistence type="inferred from homology"/>
<dbReference type="FunFam" id="3.40.50.1820:FF:000003">
    <property type="entry name" value="Dipeptidyl peptidase 4"/>
    <property type="match status" value="1"/>
</dbReference>
<dbReference type="Gene3D" id="3.40.50.1820">
    <property type="entry name" value="alpha/beta hydrolase"/>
    <property type="match status" value="1"/>
</dbReference>
<evidence type="ECO:0000256" key="2">
    <source>
        <dbReference type="ARBA" id="ARBA00004485"/>
    </source>
</evidence>
<evidence type="ECO:0000256" key="3">
    <source>
        <dbReference type="ARBA" id="ARBA00010036"/>
    </source>
</evidence>
<evidence type="ECO:0000259" key="9">
    <source>
        <dbReference type="Pfam" id="PF00326"/>
    </source>
</evidence>
<organism evidence="11 12">
    <name type="scientific">Drosophila lebanonensis</name>
    <name type="common">Fruit fly</name>
    <name type="synonym">Scaptodrosophila lebanonensis</name>
    <dbReference type="NCBI Taxonomy" id="7225"/>
    <lineage>
        <taxon>Eukaryota</taxon>
        <taxon>Metazoa</taxon>
        <taxon>Ecdysozoa</taxon>
        <taxon>Arthropoda</taxon>
        <taxon>Hexapoda</taxon>
        <taxon>Insecta</taxon>
        <taxon>Pterygota</taxon>
        <taxon>Neoptera</taxon>
        <taxon>Endopterygota</taxon>
        <taxon>Diptera</taxon>
        <taxon>Brachycera</taxon>
        <taxon>Muscomorpha</taxon>
        <taxon>Ephydroidea</taxon>
        <taxon>Drosophilidae</taxon>
        <taxon>Scaptodrosophila</taxon>
    </lineage>
</organism>
<evidence type="ECO:0000256" key="1">
    <source>
        <dbReference type="ARBA" id="ARBA00004341"/>
    </source>
</evidence>
<feature type="domain" description="Dipeptidylpeptidase IV N-terminal" evidence="10">
    <location>
        <begin position="183"/>
        <end position="436"/>
    </location>
</feature>
<name>A0A6J2T291_DROLE</name>
<evidence type="ECO:0000256" key="4">
    <source>
        <dbReference type="ARBA" id="ARBA00022670"/>
    </source>
</evidence>
<comment type="subcellular location">
    <subcellularLocation>
        <location evidence="1">Cell projection</location>
        <location evidence="1">Invadopodium membrane</location>
        <topology evidence="1">Single-pass type II membrane protein</topology>
    </subcellularLocation>
    <subcellularLocation>
        <location evidence="2">Cell projection</location>
        <location evidence="2">Lamellipodium membrane</location>
        <topology evidence="2">Single-pass type II membrane protein</topology>
    </subcellularLocation>
</comment>
<dbReference type="GO" id="GO:0004252">
    <property type="term" value="F:serine-type endopeptidase activity"/>
    <property type="evidence" value="ECO:0007669"/>
    <property type="project" value="InterPro"/>
</dbReference>
<dbReference type="PANTHER" id="PTHR11731:SF154">
    <property type="entry name" value="VENOM DIPEPTIDYL PEPTIDASE 4-LIKE PROTEIN"/>
    <property type="match status" value="1"/>
</dbReference>
<reference evidence="12" key="1">
    <citation type="submission" date="2025-08" db="UniProtKB">
        <authorList>
            <consortium name="RefSeq"/>
        </authorList>
    </citation>
    <scope>IDENTIFICATION</scope>
    <source>
        <strain evidence="12">11010-0011.00</strain>
        <tissue evidence="12">Whole body</tissue>
    </source>
</reference>
<protein>
    <recommendedName>
        <fullName evidence="7">Venom dipeptidyl peptidase 4</fullName>
    </recommendedName>
</protein>
<dbReference type="Pfam" id="PF00326">
    <property type="entry name" value="Peptidase_S9"/>
    <property type="match status" value="1"/>
</dbReference>
<dbReference type="InterPro" id="IPR002471">
    <property type="entry name" value="Pept_S9_AS"/>
</dbReference>
<dbReference type="PANTHER" id="PTHR11731">
    <property type="entry name" value="PROTEASE FAMILY S9B,C DIPEPTIDYL-PEPTIDASE IV-RELATED"/>
    <property type="match status" value="1"/>
</dbReference>
<dbReference type="SUPFAM" id="SSF82171">
    <property type="entry name" value="DPP6 N-terminal domain-like"/>
    <property type="match status" value="1"/>
</dbReference>
<keyword evidence="6" id="KW-0325">Glycoprotein</keyword>